<keyword evidence="4 6" id="KW-0862">Zinc</keyword>
<gene>
    <name evidence="9" type="ORF">XE02_0091</name>
</gene>
<keyword evidence="3 6" id="KW-0378">Hydrolase</keyword>
<feature type="domain" description="Peptidase M3A/M3B catalytic" evidence="7">
    <location>
        <begin position="255"/>
        <end position="331"/>
    </location>
</feature>
<dbReference type="PATRIC" id="fig|1236046.5.peg.663"/>
<evidence type="ECO:0000256" key="6">
    <source>
        <dbReference type="RuleBase" id="RU003435"/>
    </source>
</evidence>
<feature type="domain" description="Oligopeptidase F N-terminal" evidence="8">
    <location>
        <begin position="18"/>
        <end position="83"/>
    </location>
</feature>
<keyword evidence="5 6" id="KW-0482">Metalloprotease</keyword>
<evidence type="ECO:0000256" key="2">
    <source>
        <dbReference type="ARBA" id="ARBA00022723"/>
    </source>
</evidence>
<evidence type="ECO:0000313" key="9">
    <source>
        <dbReference type="EMBL" id="KUK91375.1"/>
    </source>
</evidence>
<dbReference type="GO" id="GO:0006508">
    <property type="term" value="P:proteolysis"/>
    <property type="evidence" value="ECO:0007669"/>
    <property type="project" value="UniProtKB-KW"/>
</dbReference>
<evidence type="ECO:0000259" key="8">
    <source>
        <dbReference type="Pfam" id="PF08439"/>
    </source>
</evidence>
<evidence type="ECO:0000259" key="7">
    <source>
        <dbReference type="Pfam" id="PF01432"/>
    </source>
</evidence>
<organism evidence="9 10">
    <name type="scientific">Mesotoga infera</name>
    <dbReference type="NCBI Taxonomy" id="1236046"/>
    <lineage>
        <taxon>Bacteria</taxon>
        <taxon>Thermotogati</taxon>
        <taxon>Thermotogota</taxon>
        <taxon>Thermotogae</taxon>
        <taxon>Kosmotogales</taxon>
        <taxon>Kosmotogaceae</taxon>
        <taxon>Mesotoga</taxon>
    </lineage>
</organism>
<comment type="cofactor">
    <cofactor evidence="6">
        <name>Zn(2+)</name>
        <dbReference type="ChEBI" id="CHEBI:29105"/>
    </cofactor>
    <text evidence="6">Binds 1 zinc ion.</text>
</comment>
<proteinExistence type="inferred from homology"/>
<protein>
    <submittedName>
        <fullName evidence="9">Oligoendopeptidase F</fullName>
    </submittedName>
</protein>
<comment type="similarity">
    <text evidence="6">Belongs to the peptidase M3 family.</text>
</comment>
<dbReference type="GO" id="GO:0046872">
    <property type="term" value="F:metal ion binding"/>
    <property type="evidence" value="ECO:0007669"/>
    <property type="project" value="UniProtKB-UniRule"/>
</dbReference>
<keyword evidence="1 6" id="KW-0645">Protease</keyword>
<name>A0A124G1R2_9BACT</name>
<evidence type="ECO:0000256" key="4">
    <source>
        <dbReference type="ARBA" id="ARBA00022833"/>
    </source>
</evidence>
<dbReference type="Pfam" id="PF01432">
    <property type="entry name" value="Peptidase_M3"/>
    <property type="match status" value="1"/>
</dbReference>
<evidence type="ECO:0000256" key="3">
    <source>
        <dbReference type="ARBA" id="ARBA00022801"/>
    </source>
</evidence>
<accession>A0A124G1R2</accession>
<comment type="caution">
    <text evidence="9">The sequence shown here is derived from an EMBL/GenBank/DDBJ whole genome shotgun (WGS) entry which is preliminary data.</text>
</comment>
<dbReference type="GO" id="GO:0004222">
    <property type="term" value="F:metalloendopeptidase activity"/>
    <property type="evidence" value="ECO:0007669"/>
    <property type="project" value="InterPro"/>
</dbReference>
<dbReference type="EMBL" id="LGGW01000003">
    <property type="protein sequence ID" value="KUK91375.1"/>
    <property type="molecule type" value="Genomic_DNA"/>
</dbReference>
<reference evidence="10" key="1">
    <citation type="journal article" date="2015" name="MBio">
        <title>Genome-Resolved Metagenomic Analysis Reveals Roles for Candidate Phyla and Other Microbial Community Members in Biogeochemical Transformations in Oil Reservoirs.</title>
        <authorList>
            <person name="Hu P."/>
            <person name="Tom L."/>
            <person name="Singh A."/>
            <person name="Thomas B.C."/>
            <person name="Baker B.J."/>
            <person name="Piceno Y.M."/>
            <person name="Andersen G.L."/>
            <person name="Banfield J.F."/>
        </authorList>
    </citation>
    <scope>NUCLEOTIDE SEQUENCE [LARGE SCALE GENOMIC DNA]</scope>
</reference>
<dbReference type="InterPro" id="IPR001567">
    <property type="entry name" value="Pept_M3A_M3B_dom"/>
</dbReference>
<evidence type="ECO:0000313" key="10">
    <source>
        <dbReference type="Proteomes" id="UP000055014"/>
    </source>
</evidence>
<dbReference type="AlphaFoldDB" id="A0A124G1R2"/>
<dbReference type="Pfam" id="PF08439">
    <property type="entry name" value="Peptidase_M3_N"/>
    <property type="match status" value="1"/>
</dbReference>
<dbReference type="SUPFAM" id="SSF55486">
    <property type="entry name" value="Metalloproteases ('zincins'), catalytic domain"/>
    <property type="match status" value="1"/>
</dbReference>
<evidence type="ECO:0000256" key="1">
    <source>
        <dbReference type="ARBA" id="ARBA00022670"/>
    </source>
</evidence>
<dbReference type="Proteomes" id="UP000055014">
    <property type="component" value="Unassembled WGS sequence"/>
</dbReference>
<dbReference type="InterPro" id="IPR013647">
    <property type="entry name" value="OligopepF_N_dom"/>
</dbReference>
<sequence>MDDLESQLESDLLFLKLELSKVSGDFFSRLLNSTELANYSHYLELIRTHRVHMLSEPEEKKLTLKELTGKKALLNLYDEFTSSFIYRLKIGEDEKNFTESEVDAMRRDEDPEVRKKAFVSLFRKSEENRVVLTNVYNSLAKDWDIEAASRGYSSPISMRNRENETPDGAVQSLVDATSNGYSLVQDYYRLKSRIMNKESLLHSDIYAPIGDFKDLFSWQEAKSMILEVTENFDPQLERIVAEFFEGNFIYGSVMPGKRSGAYCSYASPEIHPYILANFGGKMSDVLTLAHELGHNLHAVLSSKQTMLNYETPLTMAESASIFSEMLMFSREGCGLARERWFRLTGNPLEKSRDRHF</sequence>
<evidence type="ECO:0000256" key="5">
    <source>
        <dbReference type="ARBA" id="ARBA00023049"/>
    </source>
</evidence>
<dbReference type="Gene3D" id="1.10.1370.30">
    <property type="match status" value="1"/>
</dbReference>
<keyword evidence="2 6" id="KW-0479">Metal-binding</keyword>